<dbReference type="InterPro" id="IPR015797">
    <property type="entry name" value="NUDIX_hydrolase-like_dom_sf"/>
</dbReference>
<reference evidence="8 9" key="1">
    <citation type="submission" date="2019-06" db="EMBL/GenBank/DDBJ databases">
        <title>Sorghum-associated microbial communities from plants grown in Nebraska, USA.</title>
        <authorList>
            <person name="Schachtman D."/>
        </authorList>
    </citation>
    <scope>NUCLEOTIDE SEQUENCE [LARGE SCALE GENOMIC DNA]</scope>
    <source>
        <strain evidence="8 9">T529</strain>
    </source>
</reference>
<gene>
    <name evidence="8" type="ORF">FB547_10466</name>
</gene>
<keyword evidence="4" id="KW-0378">Hydrolase</keyword>
<evidence type="ECO:0000256" key="3">
    <source>
        <dbReference type="ARBA" id="ARBA00022723"/>
    </source>
</evidence>
<dbReference type="GO" id="GO:0046872">
    <property type="term" value="F:metal ion binding"/>
    <property type="evidence" value="ECO:0007669"/>
    <property type="project" value="UniProtKB-KW"/>
</dbReference>
<dbReference type="SUPFAM" id="SSF55811">
    <property type="entry name" value="Nudix"/>
    <property type="match status" value="1"/>
</dbReference>
<dbReference type="Proteomes" id="UP000319722">
    <property type="component" value="Unassembled WGS sequence"/>
</dbReference>
<proteinExistence type="predicted"/>
<keyword evidence="6" id="KW-0464">Manganese</keyword>
<dbReference type="AlphaFoldDB" id="A0A561C4Y5"/>
<evidence type="ECO:0000256" key="4">
    <source>
        <dbReference type="ARBA" id="ARBA00022801"/>
    </source>
</evidence>
<evidence type="ECO:0000256" key="2">
    <source>
        <dbReference type="ARBA" id="ARBA00001946"/>
    </source>
</evidence>
<keyword evidence="3" id="KW-0479">Metal-binding</keyword>
<evidence type="ECO:0000256" key="1">
    <source>
        <dbReference type="ARBA" id="ARBA00001936"/>
    </source>
</evidence>
<evidence type="ECO:0000259" key="7">
    <source>
        <dbReference type="PROSITE" id="PS51462"/>
    </source>
</evidence>
<evidence type="ECO:0000256" key="6">
    <source>
        <dbReference type="ARBA" id="ARBA00023211"/>
    </source>
</evidence>
<dbReference type="InterPro" id="IPR000086">
    <property type="entry name" value="NUDIX_hydrolase_dom"/>
</dbReference>
<dbReference type="EMBL" id="VIVL01000004">
    <property type="protein sequence ID" value="TWD86124.1"/>
    <property type="molecule type" value="Genomic_DNA"/>
</dbReference>
<dbReference type="Pfam" id="PF00293">
    <property type="entry name" value="NUDIX"/>
    <property type="match status" value="1"/>
</dbReference>
<feature type="domain" description="Nudix hydrolase" evidence="7">
    <location>
        <begin position="21"/>
        <end position="231"/>
    </location>
</feature>
<dbReference type="RefSeq" id="WP_261380276.1">
    <property type="nucleotide sequence ID" value="NZ_VIVL01000004.1"/>
</dbReference>
<keyword evidence="5" id="KW-0460">Magnesium</keyword>
<dbReference type="InterPro" id="IPR039121">
    <property type="entry name" value="NUDT19"/>
</dbReference>
<dbReference type="PANTHER" id="PTHR12318">
    <property type="entry name" value="TESTOSTERONE-REGULATED PROTEIN RP2"/>
    <property type="match status" value="1"/>
</dbReference>
<comment type="caution">
    <text evidence="8">The sequence shown here is derived from an EMBL/GenBank/DDBJ whole genome shotgun (WGS) entry which is preliminary data.</text>
</comment>
<dbReference type="PANTHER" id="PTHR12318:SF0">
    <property type="entry name" value="ACYL-COENZYME A DIPHOSPHATASE NUDT19"/>
    <property type="match status" value="1"/>
</dbReference>
<protein>
    <submittedName>
        <fullName evidence="8">NUDIX domain-containing protein</fullName>
    </submittedName>
</protein>
<evidence type="ECO:0000313" key="8">
    <source>
        <dbReference type="EMBL" id="TWD86124.1"/>
    </source>
</evidence>
<evidence type="ECO:0000313" key="9">
    <source>
        <dbReference type="Proteomes" id="UP000319722"/>
    </source>
</evidence>
<evidence type="ECO:0000256" key="5">
    <source>
        <dbReference type="ARBA" id="ARBA00022842"/>
    </source>
</evidence>
<comment type="cofactor">
    <cofactor evidence="2">
        <name>Mg(2+)</name>
        <dbReference type="ChEBI" id="CHEBI:18420"/>
    </cofactor>
</comment>
<sequence>MNAKPSTTTAPPGPAPSLPRPIRVAASLILLRDGADGMEVLLLRRAEKADDQNSGASVFPGGVVDAHDRRLHLMCKGLDDAAASARLGLPDGGLDYYAAAVRECFEEAGVLFASDAGDRLAELDGLPPGRLESMRHAAEQGTDALLAMCEAQGWRLAMDRLAYFSHWLTPPGMPRRFDTRFFVAQMPPGQAVKPDGRETVAHMWLKPAEAADPRRGLKLMNVTRRTLEELAGFGSAADCMAHARALTRIVLNMPRLADGPAGRRAVNIDEAAYEEIGHLDPDGKGHAHYALEPGLVTRLSARVVRVAGAADSHHGYFVGGEDGHWALIDPLPHGLAQNAAPGRVKWLLWTGAGTQPPAASLEALRSAWPDAAALWPQPGDTLRLAGATLHVQEPGPAGQGGPARQFLLAEERMLFTGRAAAHAAHATGEAEWIAPASGFIYRAPR</sequence>
<name>A0A561C4Y5_9BURK</name>
<organism evidence="8 9">
    <name type="scientific">Variovorax beijingensis</name>
    <dbReference type="NCBI Taxonomy" id="2496117"/>
    <lineage>
        <taxon>Bacteria</taxon>
        <taxon>Pseudomonadati</taxon>
        <taxon>Pseudomonadota</taxon>
        <taxon>Betaproteobacteria</taxon>
        <taxon>Burkholderiales</taxon>
        <taxon>Comamonadaceae</taxon>
        <taxon>Variovorax</taxon>
    </lineage>
</organism>
<comment type="cofactor">
    <cofactor evidence="1">
        <name>Mn(2+)</name>
        <dbReference type="ChEBI" id="CHEBI:29035"/>
    </cofactor>
</comment>
<dbReference type="CDD" id="cd18870">
    <property type="entry name" value="NUDIX_AcylCoAdiphos_Nudt19"/>
    <property type="match status" value="1"/>
</dbReference>
<dbReference type="PROSITE" id="PS51462">
    <property type="entry name" value="NUDIX"/>
    <property type="match status" value="1"/>
</dbReference>
<dbReference type="Gene3D" id="3.90.79.10">
    <property type="entry name" value="Nucleoside Triphosphate Pyrophosphohydrolase"/>
    <property type="match status" value="1"/>
</dbReference>
<dbReference type="GO" id="GO:0016818">
    <property type="term" value="F:hydrolase activity, acting on acid anhydrides, in phosphorus-containing anhydrides"/>
    <property type="evidence" value="ECO:0007669"/>
    <property type="project" value="InterPro"/>
</dbReference>
<accession>A0A561C4Y5</accession>